<evidence type="ECO:0000259" key="7">
    <source>
        <dbReference type="PROSITE" id="PS50850"/>
    </source>
</evidence>
<evidence type="ECO:0000256" key="4">
    <source>
        <dbReference type="ARBA" id="ARBA00022989"/>
    </source>
</evidence>
<comment type="caution">
    <text evidence="8">The sequence shown here is derived from an EMBL/GenBank/DDBJ whole genome shotgun (WGS) entry which is preliminary data.</text>
</comment>
<feature type="transmembrane region" description="Helical" evidence="6">
    <location>
        <begin position="284"/>
        <end position="302"/>
    </location>
</feature>
<evidence type="ECO:0000256" key="2">
    <source>
        <dbReference type="ARBA" id="ARBA00022448"/>
    </source>
</evidence>
<dbReference type="GO" id="GO:0022857">
    <property type="term" value="F:transmembrane transporter activity"/>
    <property type="evidence" value="ECO:0007669"/>
    <property type="project" value="InterPro"/>
</dbReference>
<dbReference type="RefSeq" id="WP_035507333.1">
    <property type="nucleotide sequence ID" value="NZ_CCDH010000001.1"/>
</dbReference>
<dbReference type="InterPro" id="IPR036259">
    <property type="entry name" value="MFS_trans_sf"/>
</dbReference>
<proteinExistence type="predicted"/>
<keyword evidence="9" id="KW-1185">Reference proteome</keyword>
<evidence type="ECO:0000256" key="3">
    <source>
        <dbReference type="ARBA" id="ARBA00022692"/>
    </source>
</evidence>
<dbReference type="PANTHER" id="PTHR23530">
    <property type="entry name" value="TRANSPORT PROTEIN-RELATED"/>
    <property type="match status" value="1"/>
</dbReference>
<dbReference type="Pfam" id="PF07690">
    <property type="entry name" value="MFS_1"/>
    <property type="match status" value="1"/>
</dbReference>
<accession>A0A059NXL1</accession>
<dbReference type="PROSITE" id="PS50850">
    <property type="entry name" value="MFS"/>
    <property type="match status" value="1"/>
</dbReference>
<feature type="transmembrane region" description="Helical" evidence="6">
    <location>
        <begin position="42"/>
        <end position="62"/>
    </location>
</feature>
<organism evidence="8 9">
    <name type="scientific">Halobacillus karajensis</name>
    <dbReference type="NCBI Taxonomy" id="195088"/>
    <lineage>
        <taxon>Bacteria</taxon>
        <taxon>Bacillati</taxon>
        <taxon>Bacillota</taxon>
        <taxon>Bacilli</taxon>
        <taxon>Bacillales</taxon>
        <taxon>Bacillaceae</taxon>
        <taxon>Halobacillus</taxon>
    </lineage>
</organism>
<keyword evidence="2" id="KW-0813">Transport</keyword>
<feature type="domain" description="Major facilitator superfamily (MFS) profile" evidence="7">
    <location>
        <begin position="1"/>
        <end position="393"/>
    </location>
</feature>
<evidence type="ECO:0000256" key="5">
    <source>
        <dbReference type="ARBA" id="ARBA00023136"/>
    </source>
</evidence>
<dbReference type="InterPro" id="IPR053160">
    <property type="entry name" value="MFS_DHA3_Transporter"/>
</dbReference>
<dbReference type="Gene3D" id="1.20.1250.20">
    <property type="entry name" value="MFS general substrate transporter like domains"/>
    <property type="match status" value="1"/>
</dbReference>
<feature type="transmembrane region" description="Helical" evidence="6">
    <location>
        <begin position="12"/>
        <end position="36"/>
    </location>
</feature>
<gene>
    <name evidence="8" type="ORF">BN983_01750</name>
</gene>
<sequence length="403" mass="44426">MKKHTCATHNIRILFWAEIFGNMRFIQPVLTLFYFSRGLEEALIILVMIFFSTGVLVGEIPTGVIADRFGAKQAFLLGSTLSICAHGLLIVAFDSWVFFLSSFLTGIAATFFSGADEALIYESLKLSGEESAMDRAMGQVGSARFIVSIFVVIVGAILANDLSEAQFRFLLTLSLCFMFVQFILILFIKNPPNQGGVRTPMGKQIKAGYQAIRKSPQIFWMFMNITLVFIPAVAIFEKFDQKLLVDAGLPVYGIGFIYALTSLIGFIAARSIGWMTKKVMRIQLLFLTGMLAVIALIGVAFFHHSLSIMLLAMVSIKLTSAIRYPVYSQLANDLIPSHVRATTISLLSILDSIFDLIIFSTIMGIAHAGFTSMFLGCSLIAFIGTWIPINQKQAEPKQSTPEG</sequence>
<dbReference type="SUPFAM" id="SSF103473">
    <property type="entry name" value="MFS general substrate transporter"/>
    <property type="match status" value="1"/>
</dbReference>
<feature type="transmembrane region" description="Helical" evidence="6">
    <location>
        <begin position="99"/>
        <end position="121"/>
    </location>
</feature>
<comment type="subcellular location">
    <subcellularLocation>
        <location evidence="1">Cell membrane</location>
        <topology evidence="1">Multi-pass membrane protein</topology>
    </subcellularLocation>
</comment>
<reference evidence="9" key="1">
    <citation type="submission" date="2014-03" db="EMBL/GenBank/DDBJ databases">
        <authorList>
            <person name="Urmite Genomes U."/>
        </authorList>
    </citation>
    <scope>NUCLEOTIDE SEQUENCE [LARGE SCALE GENOMIC DNA]</scope>
    <source>
        <strain evidence="9">HD-03</strain>
    </source>
</reference>
<feature type="transmembrane region" description="Helical" evidence="6">
    <location>
        <begin position="365"/>
        <end position="389"/>
    </location>
</feature>
<evidence type="ECO:0000256" key="6">
    <source>
        <dbReference type="SAM" id="Phobius"/>
    </source>
</evidence>
<reference evidence="8 9" key="2">
    <citation type="submission" date="2014-05" db="EMBL/GenBank/DDBJ databases">
        <title>Draft genome sequence of Halobacillus karajensis HK-03.</title>
        <authorList>
            <person name="Khelaifia S."/>
            <person name="Croce O."/>
            <person name="Lagier J.C."/>
            <person name="Raoult D."/>
        </authorList>
    </citation>
    <scope>NUCLEOTIDE SEQUENCE [LARGE SCALE GENOMIC DNA]</scope>
    <source>
        <strain evidence="8 9">HD-03</strain>
    </source>
</reference>
<dbReference type="GO" id="GO:0005886">
    <property type="term" value="C:plasma membrane"/>
    <property type="evidence" value="ECO:0007669"/>
    <property type="project" value="UniProtKB-SubCell"/>
</dbReference>
<dbReference type="AlphaFoldDB" id="A0A059NXL1"/>
<feature type="transmembrane region" description="Helical" evidence="6">
    <location>
        <begin position="218"/>
        <end position="236"/>
    </location>
</feature>
<feature type="transmembrane region" description="Helical" evidence="6">
    <location>
        <begin position="74"/>
        <end position="93"/>
    </location>
</feature>
<protein>
    <submittedName>
        <fullName evidence="8">H+ Antiporter protein</fullName>
    </submittedName>
</protein>
<dbReference type="Proteomes" id="UP000028868">
    <property type="component" value="Unassembled WGS sequence"/>
</dbReference>
<dbReference type="InterPro" id="IPR020846">
    <property type="entry name" value="MFS_dom"/>
</dbReference>
<dbReference type="PANTHER" id="PTHR23530:SF1">
    <property type="entry name" value="PERMEASE, MAJOR FACILITATOR SUPERFAMILY-RELATED"/>
    <property type="match status" value="1"/>
</dbReference>
<evidence type="ECO:0000313" key="9">
    <source>
        <dbReference type="Proteomes" id="UP000028868"/>
    </source>
</evidence>
<keyword evidence="3 6" id="KW-0812">Transmembrane</keyword>
<feature type="transmembrane region" description="Helical" evidence="6">
    <location>
        <begin position="165"/>
        <end position="188"/>
    </location>
</feature>
<dbReference type="InterPro" id="IPR011701">
    <property type="entry name" value="MFS"/>
</dbReference>
<feature type="transmembrane region" description="Helical" evidence="6">
    <location>
        <begin position="142"/>
        <end position="159"/>
    </location>
</feature>
<dbReference type="OrthoDB" id="9816124at2"/>
<keyword evidence="4 6" id="KW-1133">Transmembrane helix</keyword>
<keyword evidence="5 6" id="KW-0472">Membrane</keyword>
<name>A0A059NXL1_9BACI</name>
<evidence type="ECO:0000256" key="1">
    <source>
        <dbReference type="ARBA" id="ARBA00004651"/>
    </source>
</evidence>
<feature type="transmembrane region" description="Helical" evidence="6">
    <location>
        <begin position="251"/>
        <end position="272"/>
    </location>
</feature>
<evidence type="ECO:0000313" key="8">
    <source>
        <dbReference type="EMBL" id="CDQ23520.1"/>
    </source>
</evidence>
<dbReference type="EMBL" id="CCDI010000001">
    <property type="protein sequence ID" value="CDQ23520.1"/>
    <property type="molecule type" value="Genomic_DNA"/>
</dbReference>